<name>A0A1A2VPW7_MYCSC</name>
<feature type="transmembrane region" description="Helical" evidence="7">
    <location>
        <begin position="135"/>
        <end position="153"/>
    </location>
</feature>
<feature type="transmembrane region" description="Helical" evidence="7">
    <location>
        <begin position="384"/>
        <end position="404"/>
    </location>
</feature>
<evidence type="ECO:0000256" key="7">
    <source>
        <dbReference type="SAM" id="Phobius"/>
    </source>
</evidence>
<dbReference type="Gene3D" id="3.10.20.90">
    <property type="entry name" value="Phosphatidylinositol 3-kinase Catalytic Subunit, Chain A, domain 1"/>
    <property type="match status" value="1"/>
</dbReference>
<dbReference type="PIRSF" id="PIRSF017804">
    <property type="entry name" value="Secretion_EccD1"/>
    <property type="match status" value="1"/>
</dbReference>
<evidence type="ECO:0000256" key="1">
    <source>
        <dbReference type="ARBA" id="ARBA00004651"/>
    </source>
</evidence>
<accession>A0A1A2VPW7</accession>
<feature type="domain" description="EccD-like transmembrane" evidence="8">
    <location>
        <begin position="134"/>
        <end position="470"/>
    </location>
</feature>
<dbReference type="AlphaFoldDB" id="A0A1A2VPW7"/>
<dbReference type="Pfam" id="PF08817">
    <property type="entry name" value="YukD"/>
    <property type="match status" value="1"/>
</dbReference>
<dbReference type="InterPro" id="IPR006707">
    <property type="entry name" value="T7SS_EccD"/>
</dbReference>
<protein>
    <submittedName>
        <fullName evidence="9">Type VII secretion integral membrane protein EccD</fullName>
    </submittedName>
</protein>
<dbReference type="NCBIfam" id="TIGR03920">
    <property type="entry name" value="T7SS_EccD"/>
    <property type="match status" value="1"/>
</dbReference>
<feature type="transmembrane region" description="Helical" evidence="7">
    <location>
        <begin position="410"/>
        <end position="432"/>
    </location>
</feature>
<feature type="transmembrane region" description="Helical" evidence="7">
    <location>
        <begin position="197"/>
        <end position="214"/>
    </location>
</feature>
<gene>
    <name evidence="9" type="ORF">A5679_17820</name>
</gene>
<feature type="transmembrane region" description="Helical" evidence="7">
    <location>
        <begin position="354"/>
        <end position="372"/>
    </location>
</feature>
<comment type="caution">
    <text evidence="9">The sequence shown here is derived from an EMBL/GenBank/DDBJ whole genome shotgun (WGS) entry which is preliminary data.</text>
</comment>
<dbReference type="Pfam" id="PF19053">
    <property type="entry name" value="EccD"/>
    <property type="match status" value="1"/>
</dbReference>
<comment type="similarity">
    <text evidence="2">Belongs to the EccD/Snm4 family.</text>
</comment>
<comment type="subcellular location">
    <subcellularLocation>
        <location evidence="1">Cell membrane</location>
        <topology evidence="1">Multi-pass membrane protein</topology>
    </subcellularLocation>
</comment>
<evidence type="ECO:0000259" key="8">
    <source>
        <dbReference type="Pfam" id="PF19053"/>
    </source>
</evidence>
<dbReference type="GO" id="GO:0005886">
    <property type="term" value="C:plasma membrane"/>
    <property type="evidence" value="ECO:0007669"/>
    <property type="project" value="UniProtKB-SubCell"/>
</dbReference>
<evidence type="ECO:0000256" key="6">
    <source>
        <dbReference type="ARBA" id="ARBA00023136"/>
    </source>
</evidence>
<proteinExistence type="inferred from homology"/>
<sequence>MFSGLLLKGSLLPATDLGLRRVSIHAGSAVADLVLPSEVPVAVLTPSVVDILQARRGDDGLTAERYHLSLPGYPALDPSKTLAQSGIDDGAVLLLSQGSTPPPVFLHYDEAEAVAAARAGSDTSTNPGYRRAARITAAVAANAMTAIGMLVLARNTLSATARDRHATVAVLVIVGVIALLAAALTDRLHGDAVAEPALNAVGITFAAIAGFLAVPGGPGIYNVLLAATAAAVTCVLAIRASRRAAVALTAASCAATVGAVAALVGAITGAPPYAIGAASALISLGLLGVAARVSIVLAGLSPRVQPMPGTDEPEANGAGLAARALRADAWLSSLLTAFASSAAVGAVVTVLAGAQRMSCIAFGGITGALLLLRARSAHDARALTFVIAGIAVVGTTVAVAASSTPGRGPWMAAATAALAAGVMFLGFVAPTLSTPLVLRRSLDALEWLALVGTVPLTCWLCGLYSAARGLHFR</sequence>
<reference evidence="9 10" key="1">
    <citation type="submission" date="2016-06" db="EMBL/GenBank/DDBJ databases">
        <authorList>
            <person name="Kjaerup R.B."/>
            <person name="Dalgaard T.S."/>
            <person name="Juul-Madsen H.R."/>
        </authorList>
    </citation>
    <scope>NUCLEOTIDE SEQUENCE [LARGE SCALE GENOMIC DNA]</scope>
    <source>
        <strain evidence="9 10">E2838</strain>
    </source>
</reference>
<evidence type="ECO:0000256" key="5">
    <source>
        <dbReference type="ARBA" id="ARBA00022989"/>
    </source>
</evidence>
<feature type="transmembrane region" description="Helical" evidence="7">
    <location>
        <begin position="273"/>
        <end position="300"/>
    </location>
</feature>
<evidence type="ECO:0000313" key="10">
    <source>
        <dbReference type="Proteomes" id="UP000092207"/>
    </source>
</evidence>
<keyword evidence="5 7" id="KW-1133">Transmembrane helix</keyword>
<evidence type="ECO:0000313" key="9">
    <source>
        <dbReference type="EMBL" id="OBI02648.1"/>
    </source>
</evidence>
<dbReference type="Proteomes" id="UP000092207">
    <property type="component" value="Unassembled WGS sequence"/>
</dbReference>
<feature type="transmembrane region" description="Helical" evidence="7">
    <location>
        <begin position="165"/>
        <end position="185"/>
    </location>
</feature>
<feature type="transmembrane region" description="Helical" evidence="7">
    <location>
        <begin position="245"/>
        <end position="267"/>
    </location>
</feature>
<keyword evidence="3" id="KW-1003">Cell membrane</keyword>
<feature type="transmembrane region" description="Helical" evidence="7">
    <location>
        <begin position="444"/>
        <end position="467"/>
    </location>
</feature>
<keyword evidence="6 7" id="KW-0472">Membrane</keyword>
<dbReference type="InterPro" id="IPR044049">
    <property type="entry name" value="EccD_transm"/>
</dbReference>
<dbReference type="EMBL" id="LZJY01000217">
    <property type="protein sequence ID" value="OBI02648.1"/>
    <property type="molecule type" value="Genomic_DNA"/>
</dbReference>
<keyword evidence="4 7" id="KW-0812">Transmembrane</keyword>
<evidence type="ECO:0000256" key="4">
    <source>
        <dbReference type="ARBA" id="ARBA00022692"/>
    </source>
</evidence>
<evidence type="ECO:0000256" key="2">
    <source>
        <dbReference type="ARBA" id="ARBA00006162"/>
    </source>
</evidence>
<dbReference type="InterPro" id="IPR024962">
    <property type="entry name" value="YukD-like"/>
</dbReference>
<evidence type="ECO:0000256" key="3">
    <source>
        <dbReference type="ARBA" id="ARBA00022475"/>
    </source>
</evidence>
<feature type="transmembrane region" description="Helical" evidence="7">
    <location>
        <begin position="329"/>
        <end position="348"/>
    </location>
</feature>
<organism evidence="9 10">
    <name type="scientific">Mycobacterium scrofulaceum</name>
    <dbReference type="NCBI Taxonomy" id="1783"/>
    <lineage>
        <taxon>Bacteria</taxon>
        <taxon>Bacillati</taxon>
        <taxon>Actinomycetota</taxon>
        <taxon>Actinomycetes</taxon>
        <taxon>Mycobacteriales</taxon>
        <taxon>Mycobacteriaceae</taxon>
        <taxon>Mycobacterium</taxon>
    </lineage>
</organism>